<evidence type="ECO:0000256" key="1">
    <source>
        <dbReference type="SAM" id="MobiDB-lite"/>
    </source>
</evidence>
<dbReference type="InterPro" id="IPR010736">
    <property type="entry name" value="SHIPPO-rpt"/>
</dbReference>
<protein>
    <submittedName>
        <fullName evidence="2">Uncharacterized protein</fullName>
    </submittedName>
</protein>
<evidence type="ECO:0000313" key="2">
    <source>
        <dbReference type="EMBL" id="OQS02444.1"/>
    </source>
</evidence>
<dbReference type="Pfam" id="PF07004">
    <property type="entry name" value="SHIPPO-rpt"/>
    <property type="match status" value="1"/>
</dbReference>
<name>A0A1V9ZWR1_9STRA</name>
<dbReference type="EMBL" id="JNBS01001128">
    <property type="protein sequence ID" value="OQS02444.1"/>
    <property type="molecule type" value="Genomic_DNA"/>
</dbReference>
<organism evidence="2 3">
    <name type="scientific">Thraustotheca clavata</name>
    <dbReference type="NCBI Taxonomy" id="74557"/>
    <lineage>
        <taxon>Eukaryota</taxon>
        <taxon>Sar</taxon>
        <taxon>Stramenopiles</taxon>
        <taxon>Oomycota</taxon>
        <taxon>Saprolegniomycetes</taxon>
        <taxon>Saprolegniales</taxon>
        <taxon>Achlyaceae</taxon>
        <taxon>Thraustotheca</taxon>
    </lineage>
</organism>
<dbReference type="Proteomes" id="UP000243217">
    <property type="component" value="Unassembled WGS sequence"/>
</dbReference>
<feature type="region of interest" description="Disordered" evidence="1">
    <location>
        <begin position="58"/>
        <end position="83"/>
    </location>
</feature>
<proteinExistence type="predicted"/>
<dbReference type="OrthoDB" id="68534at2759"/>
<sequence length="598" mass="69896">MTWTDENHQNDQDEKCQGYRKQVAVRACASTYSYGVAATEVPKKPNRPRNFIARARSVRRNTKSHTRPFSASGVSTRSVESNRQTKFTQKTHFNTFPHNLDSPRPGAYDSQKSSVIKKASLCIEVMNERPSIVSKSLTPGPGAYNVRYTEKHIFSVHIPRTDSPPAAQDTRPLQSQRSTFDCKKQSTWSILPRFCQVPSPPKGAIRQTKQDVIAAIHSPHSREYKHYRLHLWLSVITTIEIHRHFYHVACIYRVCCRLFNVQKGLLQSKRRAFSKWHRATIGHTRHVLERIVRRSIWPHLLHVKGKSRLRAVDIIKSFLHWAQAGPVFVKQLRRFIERVRRVQRWWRLKYQAVQSQLQLLMRQWELQENILRTEFLAARKLELLPLFAHWHLPTIENWDKAEFNLSTQGHLEARDEYDTVIISFSPVSAVFHPQSSPGVGPFLVIQPRENQEKCLVVTTKSVAELDVWLNKILLVLECQLVCASEKDPKSLQCQLRLKALRDKRQLKTCTYSGELFFAVGDMMWNMPKCSSELIHWVLMDIHRRRWHAHLNRLRKFWSVLGASQRNNANFIPPKPRFQMLLDADELHDLIDEVEQYRV</sequence>
<accession>A0A1V9ZWR1</accession>
<feature type="compositionally biased region" description="Polar residues" evidence="1">
    <location>
        <begin position="67"/>
        <end position="83"/>
    </location>
</feature>
<gene>
    <name evidence="2" type="ORF">THRCLA_05179</name>
</gene>
<reference evidence="2 3" key="1">
    <citation type="journal article" date="2014" name="Genome Biol. Evol.">
        <title>The secreted proteins of Achlya hypogyna and Thraustotheca clavata identify the ancestral oomycete secretome and reveal gene acquisitions by horizontal gene transfer.</title>
        <authorList>
            <person name="Misner I."/>
            <person name="Blouin N."/>
            <person name="Leonard G."/>
            <person name="Richards T.A."/>
            <person name="Lane C.E."/>
        </authorList>
    </citation>
    <scope>NUCLEOTIDE SEQUENCE [LARGE SCALE GENOMIC DNA]</scope>
    <source>
        <strain evidence="2 3">ATCC 34112</strain>
    </source>
</reference>
<comment type="caution">
    <text evidence="2">The sequence shown here is derived from an EMBL/GenBank/DDBJ whole genome shotgun (WGS) entry which is preliminary data.</text>
</comment>
<keyword evidence="3" id="KW-1185">Reference proteome</keyword>
<dbReference type="AlphaFoldDB" id="A0A1V9ZWR1"/>
<evidence type="ECO:0000313" key="3">
    <source>
        <dbReference type="Proteomes" id="UP000243217"/>
    </source>
</evidence>